<dbReference type="GO" id="GO:0005506">
    <property type="term" value="F:iron ion binding"/>
    <property type="evidence" value="ECO:0007669"/>
    <property type="project" value="InterPro"/>
</dbReference>
<evidence type="ECO:0000256" key="6">
    <source>
        <dbReference type="ARBA" id="ARBA00023033"/>
    </source>
</evidence>
<keyword evidence="5 7" id="KW-0408">Iron</keyword>
<gene>
    <name evidence="9" type="ORF">CC80DRAFT_598489</name>
</gene>
<dbReference type="PANTHER" id="PTHR24305:SF187">
    <property type="entry name" value="P450, PUTATIVE (EUROFUNG)-RELATED"/>
    <property type="match status" value="1"/>
</dbReference>
<feature type="transmembrane region" description="Helical" evidence="8">
    <location>
        <begin position="6"/>
        <end position="22"/>
    </location>
</feature>
<protein>
    <submittedName>
        <fullName evidence="9">Cytochrome P450</fullName>
    </submittedName>
</protein>
<dbReference type="CDD" id="cd11061">
    <property type="entry name" value="CYP67-like"/>
    <property type="match status" value="1"/>
</dbReference>
<keyword evidence="4" id="KW-0560">Oxidoreductase</keyword>
<organism evidence="9 10">
    <name type="scientific">Byssothecium circinans</name>
    <dbReference type="NCBI Taxonomy" id="147558"/>
    <lineage>
        <taxon>Eukaryota</taxon>
        <taxon>Fungi</taxon>
        <taxon>Dikarya</taxon>
        <taxon>Ascomycota</taxon>
        <taxon>Pezizomycotina</taxon>
        <taxon>Dothideomycetes</taxon>
        <taxon>Pleosporomycetidae</taxon>
        <taxon>Pleosporales</taxon>
        <taxon>Massarineae</taxon>
        <taxon>Massarinaceae</taxon>
        <taxon>Byssothecium</taxon>
    </lineage>
</organism>
<feature type="transmembrane region" description="Helical" evidence="8">
    <location>
        <begin position="29"/>
        <end position="52"/>
    </location>
</feature>
<dbReference type="Proteomes" id="UP000800035">
    <property type="component" value="Unassembled WGS sequence"/>
</dbReference>
<dbReference type="InterPro" id="IPR002403">
    <property type="entry name" value="Cyt_P450_E_grp-IV"/>
</dbReference>
<dbReference type="GO" id="GO:0004497">
    <property type="term" value="F:monooxygenase activity"/>
    <property type="evidence" value="ECO:0007669"/>
    <property type="project" value="UniProtKB-KW"/>
</dbReference>
<dbReference type="PRINTS" id="PR00465">
    <property type="entry name" value="EP450IV"/>
</dbReference>
<dbReference type="GO" id="GO:0016705">
    <property type="term" value="F:oxidoreductase activity, acting on paired donors, with incorporation or reduction of molecular oxygen"/>
    <property type="evidence" value="ECO:0007669"/>
    <property type="project" value="InterPro"/>
</dbReference>
<keyword evidence="10" id="KW-1185">Reference proteome</keyword>
<dbReference type="EMBL" id="ML977029">
    <property type="protein sequence ID" value="KAF1950067.1"/>
    <property type="molecule type" value="Genomic_DNA"/>
</dbReference>
<evidence type="ECO:0000256" key="8">
    <source>
        <dbReference type="SAM" id="Phobius"/>
    </source>
</evidence>
<sequence>MTYYLYYFVPCYLGVLSHLVYFRHGEHHLYSLLYLNIALLSPCVVLVALRVFGAYGPETLGHVLRLQLLYVSSIWISMLFYRSSRFHRLSQFPGPLLWRLTKFTQSLTNLNSVGMKNLDRLHREYGEYVRTGPSEISITDPDSLSKIHGAASSCIRAPWSDMAAPLKSVFETRVKSLHDKRRRVWDRALSTKCLADYQVRIATHVNELVSEIYKRDGAPWDASEWFKYFSLDVVGDVAFSESFGMLSGGRNREAVSILEECQHGLPIMGPLPWMFPILTSLPLVSKPFYRMVGWCYERTKQRQKRDVLSSDIMGALLSDDSSGKDRDDWLAGDSRIVIAAGSAAVASTLSFGLYHLIRDKGHIDTIRAEILREEESKSSTTSYLDAFINEILRLYPPNPSGFLRTTPKAGIHIGNRYIPGDTTICTPLWSLHRSERNFVEPLKFQPERWTTKSEMVIHKEAFIPFGCGPYGCIGKKLALMEIRTALIELVKTFDFAFAELQSGESFLERTRDTFTLLAGELPVVATKAVLDAKL</sequence>
<feature type="binding site" description="axial binding residue" evidence="7">
    <location>
        <position position="472"/>
    </location>
    <ligand>
        <name>heme</name>
        <dbReference type="ChEBI" id="CHEBI:30413"/>
    </ligand>
    <ligandPart>
        <name>Fe</name>
        <dbReference type="ChEBI" id="CHEBI:18248"/>
    </ligandPart>
</feature>
<dbReference type="PANTHER" id="PTHR24305">
    <property type="entry name" value="CYTOCHROME P450"/>
    <property type="match status" value="1"/>
</dbReference>
<dbReference type="OrthoDB" id="6692864at2759"/>
<dbReference type="Gene3D" id="1.10.630.10">
    <property type="entry name" value="Cytochrome P450"/>
    <property type="match status" value="1"/>
</dbReference>
<evidence type="ECO:0000256" key="1">
    <source>
        <dbReference type="ARBA" id="ARBA00001971"/>
    </source>
</evidence>
<keyword evidence="8" id="KW-0812">Transmembrane</keyword>
<dbReference type="GO" id="GO:0020037">
    <property type="term" value="F:heme binding"/>
    <property type="evidence" value="ECO:0007669"/>
    <property type="project" value="InterPro"/>
</dbReference>
<dbReference type="InterPro" id="IPR050121">
    <property type="entry name" value="Cytochrome_P450_monoxygenase"/>
</dbReference>
<dbReference type="SUPFAM" id="SSF48264">
    <property type="entry name" value="Cytochrome P450"/>
    <property type="match status" value="1"/>
</dbReference>
<dbReference type="AlphaFoldDB" id="A0A6A5TMA8"/>
<keyword evidence="8" id="KW-0472">Membrane</keyword>
<evidence type="ECO:0000313" key="10">
    <source>
        <dbReference type="Proteomes" id="UP000800035"/>
    </source>
</evidence>
<evidence type="ECO:0000313" key="9">
    <source>
        <dbReference type="EMBL" id="KAF1950067.1"/>
    </source>
</evidence>
<comment type="cofactor">
    <cofactor evidence="1 7">
        <name>heme</name>
        <dbReference type="ChEBI" id="CHEBI:30413"/>
    </cofactor>
</comment>
<keyword evidence="8" id="KW-1133">Transmembrane helix</keyword>
<evidence type="ECO:0000256" key="7">
    <source>
        <dbReference type="PIRSR" id="PIRSR602403-1"/>
    </source>
</evidence>
<dbReference type="PRINTS" id="PR00385">
    <property type="entry name" value="P450"/>
</dbReference>
<dbReference type="Pfam" id="PF00067">
    <property type="entry name" value="p450"/>
    <property type="match status" value="1"/>
</dbReference>
<accession>A0A6A5TMA8</accession>
<evidence type="ECO:0000256" key="4">
    <source>
        <dbReference type="ARBA" id="ARBA00023002"/>
    </source>
</evidence>
<evidence type="ECO:0000256" key="5">
    <source>
        <dbReference type="ARBA" id="ARBA00023004"/>
    </source>
</evidence>
<keyword evidence="3 7" id="KW-0479">Metal-binding</keyword>
<reference evidence="9" key="1">
    <citation type="journal article" date="2020" name="Stud. Mycol.">
        <title>101 Dothideomycetes genomes: a test case for predicting lifestyles and emergence of pathogens.</title>
        <authorList>
            <person name="Haridas S."/>
            <person name="Albert R."/>
            <person name="Binder M."/>
            <person name="Bloem J."/>
            <person name="Labutti K."/>
            <person name="Salamov A."/>
            <person name="Andreopoulos B."/>
            <person name="Baker S."/>
            <person name="Barry K."/>
            <person name="Bills G."/>
            <person name="Bluhm B."/>
            <person name="Cannon C."/>
            <person name="Castanera R."/>
            <person name="Culley D."/>
            <person name="Daum C."/>
            <person name="Ezra D."/>
            <person name="Gonzalez J."/>
            <person name="Henrissat B."/>
            <person name="Kuo A."/>
            <person name="Liang C."/>
            <person name="Lipzen A."/>
            <person name="Lutzoni F."/>
            <person name="Magnuson J."/>
            <person name="Mondo S."/>
            <person name="Nolan M."/>
            <person name="Ohm R."/>
            <person name="Pangilinan J."/>
            <person name="Park H.-J."/>
            <person name="Ramirez L."/>
            <person name="Alfaro M."/>
            <person name="Sun H."/>
            <person name="Tritt A."/>
            <person name="Yoshinaga Y."/>
            <person name="Zwiers L.-H."/>
            <person name="Turgeon B."/>
            <person name="Goodwin S."/>
            <person name="Spatafora J."/>
            <person name="Crous P."/>
            <person name="Grigoriev I."/>
        </authorList>
    </citation>
    <scope>NUCLEOTIDE SEQUENCE</scope>
    <source>
        <strain evidence="9">CBS 675.92</strain>
    </source>
</reference>
<evidence type="ECO:0000256" key="2">
    <source>
        <dbReference type="ARBA" id="ARBA00010617"/>
    </source>
</evidence>
<dbReference type="InterPro" id="IPR036396">
    <property type="entry name" value="Cyt_P450_sf"/>
</dbReference>
<comment type="similarity">
    <text evidence="2">Belongs to the cytochrome P450 family.</text>
</comment>
<proteinExistence type="inferred from homology"/>
<feature type="transmembrane region" description="Helical" evidence="8">
    <location>
        <begin position="64"/>
        <end position="81"/>
    </location>
</feature>
<name>A0A6A5TMA8_9PLEO</name>
<dbReference type="InterPro" id="IPR001128">
    <property type="entry name" value="Cyt_P450"/>
</dbReference>
<keyword evidence="6" id="KW-0503">Monooxygenase</keyword>
<keyword evidence="7" id="KW-0349">Heme</keyword>
<evidence type="ECO:0000256" key="3">
    <source>
        <dbReference type="ARBA" id="ARBA00022723"/>
    </source>
</evidence>